<dbReference type="EMBL" id="CP119075">
    <property type="protein sequence ID" value="WED63646.1"/>
    <property type="molecule type" value="Genomic_DNA"/>
</dbReference>
<dbReference type="Gene3D" id="1.20.58.310">
    <property type="entry name" value="Polyphosphate kinase N-terminal domain"/>
    <property type="match status" value="1"/>
</dbReference>
<dbReference type="SUPFAM" id="SSF56024">
    <property type="entry name" value="Phospholipase D/nuclease"/>
    <property type="match status" value="2"/>
</dbReference>
<keyword evidence="5 8" id="KW-0418">Kinase</keyword>
<comment type="similarity">
    <text evidence="8 9">Belongs to the polyphosphate kinase 1 (PPK1) family.</text>
</comment>
<dbReference type="InterPro" id="IPR025198">
    <property type="entry name" value="PPK_N_dom"/>
</dbReference>
<dbReference type="GO" id="GO:0009358">
    <property type="term" value="C:polyphosphate kinase complex"/>
    <property type="evidence" value="ECO:0007669"/>
    <property type="project" value="InterPro"/>
</dbReference>
<evidence type="ECO:0000256" key="10">
    <source>
        <dbReference type="SAM" id="MobiDB-lite"/>
    </source>
</evidence>
<dbReference type="GO" id="GO:0008976">
    <property type="term" value="F:polyphosphate kinase activity"/>
    <property type="evidence" value="ECO:0007669"/>
    <property type="project" value="UniProtKB-UniRule"/>
</dbReference>
<feature type="binding site" evidence="8">
    <location>
        <position position="626"/>
    </location>
    <ligand>
        <name>ATP</name>
        <dbReference type="ChEBI" id="CHEBI:30616"/>
    </ligand>
</feature>
<dbReference type="EC" id="2.7.4.1" evidence="8 9"/>
<dbReference type="NCBIfam" id="NF003921">
    <property type="entry name" value="PRK05443.2-2"/>
    <property type="match status" value="1"/>
</dbReference>
<name>A0AAE9ZSV5_9BACT</name>
<dbReference type="Proteomes" id="UP001218638">
    <property type="component" value="Chromosome"/>
</dbReference>
<dbReference type="InterPro" id="IPR024953">
    <property type="entry name" value="PP_kinase_middle"/>
</dbReference>
<dbReference type="Pfam" id="PF13090">
    <property type="entry name" value="PP_kinase_C"/>
    <property type="match status" value="1"/>
</dbReference>
<evidence type="ECO:0000313" key="16">
    <source>
        <dbReference type="Proteomes" id="UP001218638"/>
    </source>
</evidence>
<evidence type="ECO:0000256" key="4">
    <source>
        <dbReference type="ARBA" id="ARBA00022741"/>
    </source>
</evidence>
<evidence type="ECO:0000256" key="7">
    <source>
        <dbReference type="ARBA" id="ARBA00022842"/>
    </source>
</evidence>
<feature type="domain" description="Polyphosphate kinase C-terminal" evidence="14">
    <location>
        <begin position="367"/>
        <end position="530"/>
    </location>
</feature>
<comment type="catalytic activity">
    <reaction evidence="8 9">
        <text>[phosphate](n) + ATP = [phosphate](n+1) + ADP</text>
        <dbReference type="Rhea" id="RHEA:19573"/>
        <dbReference type="Rhea" id="RHEA-COMP:9859"/>
        <dbReference type="Rhea" id="RHEA-COMP:14280"/>
        <dbReference type="ChEBI" id="CHEBI:16838"/>
        <dbReference type="ChEBI" id="CHEBI:30616"/>
        <dbReference type="ChEBI" id="CHEBI:456216"/>
        <dbReference type="EC" id="2.7.4.1"/>
    </reaction>
</comment>
<evidence type="ECO:0000259" key="11">
    <source>
        <dbReference type="Pfam" id="PF02503"/>
    </source>
</evidence>
<feature type="active site" description="Phosphohistidine intermediate" evidence="8">
    <location>
        <position position="469"/>
    </location>
</feature>
<dbReference type="SUPFAM" id="SSF140356">
    <property type="entry name" value="PPK N-terminal domain-like"/>
    <property type="match status" value="1"/>
</dbReference>
<feature type="binding site" evidence="8">
    <location>
        <position position="409"/>
    </location>
    <ligand>
        <name>Mg(2+)</name>
        <dbReference type="ChEBI" id="CHEBI:18420"/>
    </ligand>
</feature>
<evidence type="ECO:0000259" key="14">
    <source>
        <dbReference type="Pfam" id="PF17941"/>
    </source>
</evidence>
<dbReference type="FunFam" id="3.30.870.10:FF:000001">
    <property type="entry name" value="Polyphosphate kinase"/>
    <property type="match status" value="1"/>
</dbReference>
<evidence type="ECO:0000256" key="1">
    <source>
        <dbReference type="ARBA" id="ARBA00022553"/>
    </source>
</evidence>
<comment type="PTM">
    <text evidence="8 9">An intermediate of this reaction is the autophosphorylated ppk in which a phosphate is covalently linked to a histidine residue through a N-P bond.</text>
</comment>
<feature type="binding site" evidence="8">
    <location>
        <position position="502"/>
    </location>
    <ligand>
        <name>ATP</name>
        <dbReference type="ChEBI" id="CHEBI:30616"/>
    </ligand>
</feature>
<dbReference type="Pfam" id="PF13089">
    <property type="entry name" value="PP_kinase_N"/>
    <property type="match status" value="1"/>
</dbReference>
<dbReference type="NCBIfam" id="NF003918">
    <property type="entry name" value="PRK05443.1-2"/>
    <property type="match status" value="1"/>
</dbReference>
<dbReference type="HAMAP" id="MF_00347">
    <property type="entry name" value="Polyphosphate_kinase"/>
    <property type="match status" value="1"/>
</dbReference>
<evidence type="ECO:0000256" key="3">
    <source>
        <dbReference type="ARBA" id="ARBA00022723"/>
    </source>
</evidence>
<dbReference type="PANTHER" id="PTHR30218:SF0">
    <property type="entry name" value="POLYPHOSPHATE KINASE"/>
    <property type="match status" value="1"/>
</dbReference>
<dbReference type="CDD" id="cd09165">
    <property type="entry name" value="PLDc_PaPPK1_C1_like"/>
    <property type="match status" value="1"/>
</dbReference>
<keyword evidence="16" id="KW-1185">Reference proteome</keyword>
<evidence type="ECO:0000256" key="8">
    <source>
        <dbReference type="HAMAP-Rule" id="MF_00347"/>
    </source>
</evidence>
<feature type="domain" description="Polyphosphate kinase middle" evidence="11">
    <location>
        <begin position="161"/>
        <end position="339"/>
    </location>
</feature>
<dbReference type="CDD" id="cd09168">
    <property type="entry name" value="PLDc_PaPPK1_C2_like"/>
    <property type="match status" value="1"/>
</dbReference>
<dbReference type="InterPro" id="IPR025200">
    <property type="entry name" value="PPK_C_dom2"/>
</dbReference>
<comment type="function">
    <text evidence="8 9">Catalyzes the reversible transfer of the terminal phosphate of ATP to form a long-chain polyphosphate (polyP).</text>
</comment>
<feature type="region of interest" description="Disordered" evidence="10">
    <location>
        <begin position="1"/>
        <end position="28"/>
    </location>
</feature>
<evidence type="ECO:0000256" key="6">
    <source>
        <dbReference type="ARBA" id="ARBA00022840"/>
    </source>
</evidence>
<feature type="domain" description="Polyphosphate kinase N-terminal" evidence="12">
    <location>
        <begin position="43"/>
        <end position="147"/>
    </location>
</feature>
<accession>A0AAE9ZSV5</accession>
<keyword evidence="1 8" id="KW-0597">Phosphoprotein</keyword>
<evidence type="ECO:0000259" key="13">
    <source>
        <dbReference type="Pfam" id="PF13090"/>
    </source>
</evidence>
<reference evidence="15" key="1">
    <citation type="submission" date="2023-03" db="EMBL/GenBank/DDBJ databases">
        <title>Lomoglobus Profundus gen. nov., sp. nov., a novel member of the phylum Verrucomicrobia, isolated from deep-marine sediment of South China Sea.</title>
        <authorList>
            <person name="Ahmad T."/>
            <person name="Ishaq S.E."/>
            <person name="Wang F."/>
        </authorList>
    </citation>
    <scope>NUCLEOTIDE SEQUENCE</scope>
    <source>
        <strain evidence="15">LMO-M01</strain>
    </source>
</reference>
<evidence type="ECO:0000259" key="12">
    <source>
        <dbReference type="Pfam" id="PF13089"/>
    </source>
</evidence>
<dbReference type="Pfam" id="PF02503">
    <property type="entry name" value="PP_kinase"/>
    <property type="match status" value="1"/>
</dbReference>
<dbReference type="GO" id="GO:0005524">
    <property type="term" value="F:ATP binding"/>
    <property type="evidence" value="ECO:0007669"/>
    <property type="project" value="UniProtKB-KW"/>
</dbReference>
<keyword evidence="2 8" id="KW-0808">Transferase</keyword>
<dbReference type="NCBIfam" id="TIGR03705">
    <property type="entry name" value="poly_P_kin"/>
    <property type="match status" value="1"/>
</dbReference>
<dbReference type="GO" id="GO:0006799">
    <property type="term" value="P:polyphosphate biosynthetic process"/>
    <property type="evidence" value="ECO:0007669"/>
    <property type="project" value="UniProtKB-UniRule"/>
</dbReference>
<comment type="cofactor">
    <cofactor evidence="8">
        <name>Mg(2+)</name>
        <dbReference type="ChEBI" id="CHEBI:18420"/>
    </cofactor>
</comment>
<dbReference type="NCBIfam" id="NF003917">
    <property type="entry name" value="PRK05443.1-1"/>
    <property type="match status" value="1"/>
</dbReference>
<gene>
    <name evidence="15" type="primary">ppk1</name>
    <name evidence="8" type="synonym">ppk</name>
    <name evidence="15" type="ORF">PXH66_15015</name>
</gene>
<feature type="domain" description="Polyphosphate kinase C-terminal" evidence="13">
    <location>
        <begin position="537"/>
        <end position="708"/>
    </location>
</feature>
<proteinExistence type="inferred from homology"/>
<dbReference type="RefSeq" id="WP_330929853.1">
    <property type="nucleotide sequence ID" value="NZ_CP119075.1"/>
</dbReference>
<protein>
    <recommendedName>
        <fullName evidence="8 9">Polyphosphate kinase</fullName>
        <ecNumber evidence="8 9">2.7.4.1</ecNumber>
    </recommendedName>
    <alternativeName>
        <fullName evidence="8">ATP-polyphosphate phosphotransferase</fullName>
    </alternativeName>
    <alternativeName>
        <fullName evidence="8">Polyphosphoric acid kinase</fullName>
    </alternativeName>
</protein>
<dbReference type="KEGG" id="slom:PXH66_15015"/>
<dbReference type="InterPro" id="IPR003414">
    <property type="entry name" value="PP_kinase"/>
</dbReference>
<dbReference type="InterPro" id="IPR036832">
    <property type="entry name" value="PPK_N_dom_sf"/>
</dbReference>
<dbReference type="InterPro" id="IPR036830">
    <property type="entry name" value="PP_kinase_middle_dom_sf"/>
</dbReference>
<feature type="binding site" evidence="8">
    <location>
        <position position="439"/>
    </location>
    <ligand>
        <name>Mg(2+)</name>
        <dbReference type="ChEBI" id="CHEBI:18420"/>
    </ligand>
</feature>
<dbReference type="Gene3D" id="3.30.1840.10">
    <property type="entry name" value="Polyphosphate kinase middle domain"/>
    <property type="match status" value="1"/>
</dbReference>
<keyword evidence="4 8" id="KW-0547">Nucleotide-binding</keyword>
<sequence length="732" mass="82681">MPRSSSPSPASIAPPPVDRSGVTMPHREHEPVVRVNRPLKSAYFNRELSWLAFNRRVLEQARHAATPLLERVKFLAIVCSNLDEFFEIRVAGLIQQVEGGVEKSGFDGLGPREQLRRIHSVVASLVDDQYRIWHDDLVPSLADEGVLFKSAEELSAPELIWVRQYFEEQVFPVLTPLGLDQSHPFPQLGNKTLNVIVSLDDPDTTENEHQAAMLPVPRILPRLVRIDSDGTGKQTYIFLTEIIKLCAGEFFPGYKINGAWAFRVTRNSDLYIDDEEAENLLKAIEEELRNRHRGAAVRLEIEEGVDEGIFKTLCEHLDLSHEYVFRLAGPINLLRLMSLTDIDRPDLKYRPFTPVMSSPLKPGMSPFDTLREQDVLLHHPYDSFDPVVDFVTQAAHDPKVFALKQTLYRTSGDSPIVKALIEASRNGKQVTALVELKARFDEANNIQWARQLEEAGVHVVYGLVGHKTHCKCSLVVRQEGKKMRRYVHLGTGNYNPKTARLYTDLSLLTARDDITEDVANIFNTLTGFSRKPVFQRLLVAPVNLHSRMLELIDREATNAQAGKPARIMAKMNSLIDKAVIDRLYAASQVGVKVDLIVRGICGLVPGVRGLSENIRVRSIVGRYLEHARVIYFQNADGQPDIYAGSADWMPRNFFRRIEVVFPIDDPALRAWFIDEFFPLELQDNVNARELHSNGAYSPIARQGDEPSFSVQNYFMAAATQRARVKTPSELGR</sequence>
<feature type="binding site" evidence="8">
    <location>
        <position position="598"/>
    </location>
    <ligand>
        <name>ATP</name>
        <dbReference type="ChEBI" id="CHEBI:30616"/>
    </ligand>
</feature>
<dbReference type="PANTHER" id="PTHR30218">
    <property type="entry name" value="POLYPHOSPHATE KINASE"/>
    <property type="match status" value="1"/>
</dbReference>
<organism evidence="15 16">
    <name type="scientific">Synoicihabitans lomoniglobus</name>
    <dbReference type="NCBI Taxonomy" id="2909285"/>
    <lineage>
        <taxon>Bacteria</taxon>
        <taxon>Pseudomonadati</taxon>
        <taxon>Verrucomicrobiota</taxon>
        <taxon>Opitutia</taxon>
        <taxon>Opitutales</taxon>
        <taxon>Opitutaceae</taxon>
        <taxon>Synoicihabitans</taxon>
    </lineage>
</organism>
<dbReference type="InterPro" id="IPR041108">
    <property type="entry name" value="PP_kinase_C_1"/>
</dbReference>
<dbReference type="SUPFAM" id="SSF143724">
    <property type="entry name" value="PHP14-like"/>
    <property type="match status" value="1"/>
</dbReference>
<evidence type="ECO:0000256" key="9">
    <source>
        <dbReference type="RuleBase" id="RU003800"/>
    </source>
</evidence>
<evidence type="ECO:0000256" key="2">
    <source>
        <dbReference type="ARBA" id="ARBA00022679"/>
    </source>
</evidence>
<keyword evidence="6 8" id="KW-0067">ATP-binding</keyword>
<keyword evidence="3 8" id="KW-0479">Metal-binding</keyword>
<feature type="compositionally biased region" description="Low complexity" evidence="10">
    <location>
        <begin position="1"/>
        <end position="11"/>
    </location>
</feature>
<keyword evidence="7 8" id="KW-0460">Magnesium</keyword>
<dbReference type="Gene3D" id="3.30.870.10">
    <property type="entry name" value="Endonuclease Chain A"/>
    <property type="match status" value="2"/>
</dbReference>
<evidence type="ECO:0000256" key="5">
    <source>
        <dbReference type="ARBA" id="ARBA00022777"/>
    </source>
</evidence>
<dbReference type="PIRSF" id="PIRSF015589">
    <property type="entry name" value="PP_kinase"/>
    <property type="match status" value="1"/>
</dbReference>
<evidence type="ECO:0000313" key="15">
    <source>
        <dbReference type="EMBL" id="WED63646.1"/>
    </source>
</evidence>
<dbReference type="AlphaFoldDB" id="A0AAE9ZSV5"/>
<feature type="binding site" evidence="8">
    <location>
        <position position="81"/>
    </location>
    <ligand>
        <name>ATP</name>
        <dbReference type="ChEBI" id="CHEBI:30616"/>
    </ligand>
</feature>
<dbReference type="GO" id="GO:0046872">
    <property type="term" value="F:metal ion binding"/>
    <property type="evidence" value="ECO:0007669"/>
    <property type="project" value="UniProtKB-KW"/>
</dbReference>
<dbReference type="Pfam" id="PF17941">
    <property type="entry name" value="PP_kinase_C_1"/>
    <property type="match status" value="1"/>
</dbReference>